<evidence type="ECO:0000313" key="4">
    <source>
        <dbReference type="Proteomes" id="UP000832097"/>
    </source>
</evidence>
<keyword evidence="4" id="KW-1185">Reference proteome</keyword>
<dbReference type="RefSeq" id="WP_243556069.1">
    <property type="nucleotide sequence ID" value="NZ_CP094528.1"/>
</dbReference>
<organism evidence="3 4">
    <name type="scientific">Agromyces larvae</name>
    <dbReference type="NCBI Taxonomy" id="2929802"/>
    <lineage>
        <taxon>Bacteria</taxon>
        <taxon>Bacillati</taxon>
        <taxon>Actinomycetota</taxon>
        <taxon>Actinomycetes</taxon>
        <taxon>Micrococcales</taxon>
        <taxon>Microbacteriaceae</taxon>
        <taxon>Agromyces</taxon>
    </lineage>
</organism>
<evidence type="ECO:0000256" key="2">
    <source>
        <dbReference type="SAM" id="Phobius"/>
    </source>
</evidence>
<feature type="region of interest" description="Disordered" evidence="1">
    <location>
        <begin position="233"/>
        <end position="279"/>
    </location>
</feature>
<dbReference type="EMBL" id="CP094528">
    <property type="protein sequence ID" value="UOE44334.1"/>
    <property type="molecule type" value="Genomic_DNA"/>
</dbReference>
<evidence type="ECO:0008006" key="5">
    <source>
        <dbReference type="Google" id="ProtNLM"/>
    </source>
</evidence>
<protein>
    <recommendedName>
        <fullName evidence="5">Capsular polysaccharide biosynthesis protein</fullName>
    </recommendedName>
</protein>
<evidence type="ECO:0000256" key="1">
    <source>
        <dbReference type="SAM" id="MobiDB-lite"/>
    </source>
</evidence>
<keyword evidence="2" id="KW-1133">Transmembrane helix</keyword>
<proteinExistence type="predicted"/>
<accession>A0ABY4BZJ8</accession>
<feature type="transmembrane region" description="Helical" evidence="2">
    <location>
        <begin position="12"/>
        <end position="35"/>
    </location>
</feature>
<keyword evidence="2" id="KW-0812">Transmembrane</keyword>
<evidence type="ECO:0000313" key="3">
    <source>
        <dbReference type="EMBL" id="UOE44334.1"/>
    </source>
</evidence>
<sequence>MDVPKYLQTLWSYRALLGVGIVVAVAAALLAGFTIKDGEVVSRADRVYTASTTVLLGSESKPLFQAEVPGVPIEQGTTPPEQLDLTSTAVVYAYLVSGTEISERVQAVVGEFADGELLTAVRRTTQPAGDESFPGRLTLPILDIVGASGDPERAEQISRTANDVFQKYVTSEQDAAKIPEENRVQLTTIKQSDAVEEDGSNPAIPIVVTGLGVFLLFVALAFLLDNVKRSRARRRGRPRAGAGATPDEASEASEALDERELHDVLTGSQPVFAGESRPD</sequence>
<dbReference type="Proteomes" id="UP000832097">
    <property type="component" value="Chromosome"/>
</dbReference>
<name>A0ABY4BZJ8_9MICO</name>
<feature type="transmembrane region" description="Helical" evidence="2">
    <location>
        <begin position="203"/>
        <end position="224"/>
    </location>
</feature>
<reference evidence="3 4" key="1">
    <citation type="submission" date="2022-03" db="EMBL/GenBank/DDBJ databases">
        <title>Mucilaginibacter sp. isolated from the gut of Protaetia brevitarsis seulensis larvae.</title>
        <authorList>
            <person name="Won M."/>
            <person name="Kim S.-J."/>
            <person name="Kwon S.-W."/>
        </authorList>
    </citation>
    <scope>NUCLEOTIDE SEQUENCE [LARGE SCALE GENOMIC DNA]</scope>
    <source>
        <strain evidence="3 4">CFWR-12</strain>
    </source>
</reference>
<gene>
    <name evidence="3" type="ORF">MTO99_00625</name>
</gene>
<keyword evidence="2" id="KW-0472">Membrane</keyword>